<protein>
    <recommendedName>
        <fullName evidence="1">HNH nuclease domain-containing protein</fullName>
    </recommendedName>
</protein>
<dbReference type="Pfam" id="PF13392">
    <property type="entry name" value="HNH_3"/>
    <property type="match status" value="1"/>
</dbReference>
<organism evidence="2">
    <name type="scientific">marine sediment metagenome</name>
    <dbReference type="NCBI Taxonomy" id="412755"/>
    <lineage>
        <taxon>unclassified sequences</taxon>
        <taxon>metagenomes</taxon>
        <taxon>ecological metagenomes</taxon>
    </lineage>
</organism>
<dbReference type="SUPFAM" id="SSF54060">
    <property type="entry name" value="His-Me finger endonucleases"/>
    <property type="match status" value="1"/>
</dbReference>
<dbReference type="AlphaFoldDB" id="A0A0F9JF04"/>
<name>A0A0F9JF04_9ZZZZ</name>
<proteinExistence type="predicted"/>
<evidence type="ECO:0000259" key="1">
    <source>
        <dbReference type="Pfam" id="PF13392"/>
    </source>
</evidence>
<dbReference type="InterPro" id="IPR003615">
    <property type="entry name" value="HNH_nuc"/>
</dbReference>
<reference evidence="2" key="1">
    <citation type="journal article" date="2015" name="Nature">
        <title>Complex archaea that bridge the gap between prokaryotes and eukaryotes.</title>
        <authorList>
            <person name="Spang A."/>
            <person name="Saw J.H."/>
            <person name="Jorgensen S.L."/>
            <person name="Zaremba-Niedzwiedzka K."/>
            <person name="Martijn J."/>
            <person name="Lind A.E."/>
            <person name="van Eijk R."/>
            <person name="Schleper C."/>
            <person name="Guy L."/>
            <person name="Ettema T.J."/>
        </authorList>
    </citation>
    <scope>NUCLEOTIDE SEQUENCE</scope>
</reference>
<feature type="domain" description="HNH nuclease" evidence="1">
    <location>
        <begin position="76"/>
        <end position="111"/>
    </location>
</feature>
<comment type="caution">
    <text evidence="2">The sequence shown here is derived from an EMBL/GenBank/DDBJ whole genome shotgun (WGS) entry which is preliminary data.</text>
</comment>
<dbReference type="InterPro" id="IPR044930">
    <property type="entry name" value="Homing_endonuclease_His-Me"/>
</dbReference>
<sequence>MPKGYPINRSEALAKRSASIKASRAANKIDPIIRFWQKVELVDGCWLWKGGLLDNGYAPFWFEGKHIKAYHFSLGYFRGEIIPEGLEPDHLCRNRACVNPWHLELVTHPINCQRGEGGQYQRDKTYCPQGHPYDEENTYRRPDRPQRNCKICKREAYRRWRERK</sequence>
<dbReference type="InterPro" id="IPR044925">
    <property type="entry name" value="His-Me_finger_sf"/>
</dbReference>
<dbReference type="EMBL" id="LAZR01010210">
    <property type="protein sequence ID" value="KKM68208.1"/>
    <property type="molecule type" value="Genomic_DNA"/>
</dbReference>
<accession>A0A0F9JF04</accession>
<evidence type="ECO:0000313" key="2">
    <source>
        <dbReference type="EMBL" id="KKM68208.1"/>
    </source>
</evidence>
<dbReference type="Gene3D" id="3.90.75.10">
    <property type="entry name" value="Homing Intron 3 (I-ppo) Encoded Endonuclease, Chain A"/>
    <property type="match status" value="1"/>
</dbReference>
<dbReference type="GO" id="GO:0004519">
    <property type="term" value="F:endonuclease activity"/>
    <property type="evidence" value="ECO:0007669"/>
    <property type="project" value="InterPro"/>
</dbReference>
<gene>
    <name evidence="2" type="ORF">LCGC14_1463220</name>
</gene>